<dbReference type="AlphaFoldDB" id="A0A397GKT0"/>
<protein>
    <submittedName>
        <fullName evidence="1">Uncharacterized protein</fullName>
    </submittedName>
</protein>
<sequence length="112" mass="12524">MPYQIHGKFLRELPILPDNISSDVEEFRVEAWMRLDRRVRLRGVRFRKAFNMLAWGTGNKKTLETESELAKATVAQGINPGAHSTRGITPGSIYPEAGEAGGRIALPEKYGK</sequence>
<name>A0A397GKT0_ASPTH</name>
<dbReference type="Proteomes" id="UP000215305">
    <property type="component" value="Unassembled WGS sequence"/>
</dbReference>
<evidence type="ECO:0000313" key="1">
    <source>
        <dbReference type="EMBL" id="RHZ48590.1"/>
    </source>
</evidence>
<organism evidence="1 2">
    <name type="scientific">Aspergillus thermomutatus</name>
    <name type="common">Neosartorya pseudofischeri</name>
    <dbReference type="NCBI Taxonomy" id="41047"/>
    <lineage>
        <taxon>Eukaryota</taxon>
        <taxon>Fungi</taxon>
        <taxon>Dikarya</taxon>
        <taxon>Ascomycota</taxon>
        <taxon>Pezizomycotina</taxon>
        <taxon>Eurotiomycetes</taxon>
        <taxon>Eurotiomycetidae</taxon>
        <taxon>Eurotiales</taxon>
        <taxon>Aspergillaceae</taxon>
        <taxon>Aspergillus</taxon>
        <taxon>Aspergillus subgen. Fumigati</taxon>
    </lineage>
</organism>
<evidence type="ECO:0000313" key="2">
    <source>
        <dbReference type="Proteomes" id="UP000215305"/>
    </source>
</evidence>
<dbReference type="RefSeq" id="XP_026612044.1">
    <property type="nucleotide sequence ID" value="XM_026759856.1"/>
</dbReference>
<accession>A0A397GKT0</accession>
<dbReference type="EMBL" id="NKHU02000194">
    <property type="protein sequence ID" value="RHZ48590.1"/>
    <property type="molecule type" value="Genomic_DNA"/>
</dbReference>
<reference evidence="1" key="1">
    <citation type="submission" date="2018-08" db="EMBL/GenBank/DDBJ databases">
        <title>Draft genome sequence of azole-resistant Aspergillus thermomutatus (Neosartorya pseudofischeri) strain HMR AF 39, isolated from a human nasal aspirate.</title>
        <authorList>
            <person name="Parent-Michaud M."/>
            <person name="Dufresne P.J."/>
            <person name="Fournier E."/>
            <person name="Martineau C."/>
            <person name="Moreira S."/>
            <person name="Perkins V."/>
            <person name="De Repentigny L."/>
            <person name="Dufresne S.F."/>
        </authorList>
    </citation>
    <scope>NUCLEOTIDE SEQUENCE [LARGE SCALE GENOMIC DNA]</scope>
    <source>
        <strain evidence="1">HMR AF 39</strain>
    </source>
</reference>
<comment type="caution">
    <text evidence="1">The sequence shown here is derived from an EMBL/GenBank/DDBJ whole genome shotgun (WGS) entry which is preliminary data.</text>
</comment>
<proteinExistence type="predicted"/>
<dbReference type="VEuPathDB" id="FungiDB:CDV56_106237"/>
<dbReference type="OrthoDB" id="5348779at2759"/>
<gene>
    <name evidence="1" type="ORF">CDV56_106237</name>
</gene>
<dbReference type="GeneID" id="38128211"/>
<keyword evidence="2" id="KW-1185">Reference proteome</keyword>